<feature type="transmembrane region" description="Helical" evidence="1">
    <location>
        <begin position="74"/>
        <end position="100"/>
    </location>
</feature>
<dbReference type="OrthoDB" id="9780918at2"/>
<dbReference type="SUPFAM" id="SSF48317">
    <property type="entry name" value="Acid phosphatase/Vanadium-dependent haloperoxidase"/>
    <property type="match status" value="1"/>
</dbReference>
<evidence type="ECO:0000256" key="1">
    <source>
        <dbReference type="SAM" id="Phobius"/>
    </source>
</evidence>
<gene>
    <name evidence="3" type="ORF">SAMN02982985_02907</name>
</gene>
<keyword evidence="1" id="KW-0812">Transmembrane</keyword>
<dbReference type="AlphaFoldDB" id="A0A1I4NEV2"/>
<feature type="transmembrane region" description="Helical" evidence="1">
    <location>
        <begin position="107"/>
        <end position="130"/>
    </location>
</feature>
<dbReference type="Proteomes" id="UP000199470">
    <property type="component" value="Unassembled WGS sequence"/>
</dbReference>
<keyword evidence="1" id="KW-1133">Transmembrane helix</keyword>
<keyword evidence="1" id="KW-0472">Membrane</keyword>
<dbReference type="EMBL" id="FOTW01000013">
    <property type="protein sequence ID" value="SFM13999.1"/>
    <property type="molecule type" value="Genomic_DNA"/>
</dbReference>
<dbReference type="PANTHER" id="PTHR14969:SF13">
    <property type="entry name" value="AT30094P"/>
    <property type="match status" value="1"/>
</dbReference>
<sequence>MKFLSTNRMMRFIEARFTPGGELGLHLTAGVLLMVLATALFGMLAGAVMGQTGIALLDLRVSQWFNAHAAEPLAGAVALFSQIHSVASVALLSALLGWYFWRRRERYWLLALVFTIPGGMLLNVLLKYVYQRSRPVFDAPMVDLASYSFPSGHAAASTALYGFLACYVVMTARRHGTRVLAVLLAVLMVALVATSRVYLGAHYLSDVLAGIVESCGWLALCITGCSTWRRRRAAAPPNRS</sequence>
<keyword evidence="4" id="KW-1185">Reference proteome</keyword>
<dbReference type="InterPro" id="IPR000326">
    <property type="entry name" value="PAP2/HPO"/>
</dbReference>
<dbReference type="Pfam" id="PF01569">
    <property type="entry name" value="PAP2"/>
    <property type="match status" value="1"/>
</dbReference>
<accession>A0A1I4NEV2</accession>
<feature type="domain" description="Phosphatidic acid phosphatase type 2/haloperoxidase" evidence="2">
    <location>
        <begin position="107"/>
        <end position="222"/>
    </location>
</feature>
<feature type="transmembrane region" description="Helical" evidence="1">
    <location>
        <begin position="207"/>
        <end position="228"/>
    </location>
</feature>
<proteinExistence type="predicted"/>
<protein>
    <submittedName>
        <fullName evidence="3">Undecaprenyl-diphosphatase</fullName>
    </submittedName>
</protein>
<dbReference type="CDD" id="cd03392">
    <property type="entry name" value="PAP2_like_2"/>
    <property type="match status" value="1"/>
</dbReference>
<dbReference type="STRING" id="758825.SAMN02982985_02907"/>
<reference evidence="3 4" key="1">
    <citation type="submission" date="2016-10" db="EMBL/GenBank/DDBJ databases">
        <authorList>
            <person name="de Groot N.N."/>
        </authorList>
    </citation>
    <scope>NUCLEOTIDE SEQUENCE [LARGE SCALE GENOMIC DNA]</scope>
    <source>
        <strain evidence="3 4">ATCC 43154</strain>
    </source>
</reference>
<dbReference type="InterPro" id="IPR036938">
    <property type="entry name" value="PAP2/HPO_sf"/>
</dbReference>
<dbReference type="Gene3D" id="1.20.144.10">
    <property type="entry name" value="Phosphatidic acid phosphatase type 2/haloperoxidase"/>
    <property type="match status" value="2"/>
</dbReference>
<feature type="transmembrane region" description="Helical" evidence="1">
    <location>
        <begin position="179"/>
        <end position="201"/>
    </location>
</feature>
<organism evidence="3 4">
    <name type="scientific">Rugamonas rubra</name>
    <dbReference type="NCBI Taxonomy" id="758825"/>
    <lineage>
        <taxon>Bacteria</taxon>
        <taxon>Pseudomonadati</taxon>
        <taxon>Pseudomonadota</taxon>
        <taxon>Betaproteobacteria</taxon>
        <taxon>Burkholderiales</taxon>
        <taxon>Oxalobacteraceae</taxon>
        <taxon>Telluria group</taxon>
        <taxon>Rugamonas</taxon>
    </lineage>
</organism>
<feature type="transmembrane region" description="Helical" evidence="1">
    <location>
        <begin position="150"/>
        <end position="172"/>
    </location>
</feature>
<dbReference type="PANTHER" id="PTHR14969">
    <property type="entry name" value="SPHINGOSINE-1-PHOSPHATE PHOSPHOHYDROLASE"/>
    <property type="match status" value="1"/>
</dbReference>
<evidence type="ECO:0000313" key="3">
    <source>
        <dbReference type="EMBL" id="SFM13999.1"/>
    </source>
</evidence>
<dbReference type="SMART" id="SM00014">
    <property type="entry name" value="acidPPc"/>
    <property type="match status" value="1"/>
</dbReference>
<evidence type="ECO:0000259" key="2">
    <source>
        <dbReference type="SMART" id="SM00014"/>
    </source>
</evidence>
<name>A0A1I4NEV2_9BURK</name>
<evidence type="ECO:0000313" key="4">
    <source>
        <dbReference type="Proteomes" id="UP000199470"/>
    </source>
</evidence>